<keyword evidence="8" id="KW-1185">Reference proteome</keyword>
<dbReference type="Proteomes" id="UP001163046">
    <property type="component" value="Unassembled WGS sequence"/>
</dbReference>
<gene>
    <name evidence="7" type="ORF">OS493_013842</name>
</gene>
<evidence type="ECO:0000256" key="1">
    <source>
        <dbReference type="ARBA" id="ARBA00004167"/>
    </source>
</evidence>
<keyword evidence="2" id="KW-0812">Transmembrane</keyword>
<evidence type="ECO:0000256" key="4">
    <source>
        <dbReference type="ARBA" id="ARBA00022989"/>
    </source>
</evidence>
<name>A0A9W9ZRV8_9CNID</name>
<dbReference type="OrthoDB" id="5988231at2759"/>
<feature type="signal peptide" evidence="6">
    <location>
        <begin position="1"/>
        <end position="21"/>
    </location>
</feature>
<feature type="chain" id="PRO_5040879168" evidence="6">
    <location>
        <begin position="22"/>
        <end position="155"/>
    </location>
</feature>
<protein>
    <submittedName>
        <fullName evidence="7">Uncharacterized protein</fullName>
    </submittedName>
</protein>
<keyword evidence="5" id="KW-0472">Membrane</keyword>
<sequence>MMKLFFILLVLFGTSFVPVSGQHVTCERSYYKLGCYQDRSWSRTMSKLLINDRDKASQGQQIDWNNWDDYLHGLACRCAQAASQQGFTMFGLQHYGECWSGTESCDQYSRHGDSQLCIGKNYTRCDIDDDSECVGESNSNFVYLLLEEPVEELDI</sequence>
<proteinExistence type="predicted"/>
<dbReference type="AlphaFoldDB" id="A0A9W9ZRV8"/>
<dbReference type="GO" id="GO:0016020">
    <property type="term" value="C:membrane"/>
    <property type="evidence" value="ECO:0007669"/>
    <property type="project" value="UniProtKB-SubCell"/>
</dbReference>
<comment type="caution">
    <text evidence="7">The sequence shown here is derived from an EMBL/GenBank/DDBJ whole genome shotgun (WGS) entry which is preliminary data.</text>
</comment>
<organism evidence="7 8">
    <name type="scientific">Desmophyllum pertusum</name>
    <dbReference type="NCBI Taxonomy" id="174260"/>
    <lineage>
        <taxon>Eukaryota</taxon>
        <taxon>Metazoa</taxon>
        <taxon>Cnidaria</taxon>
        <taxon>Anthozoa</taxon>
        <taxon>Hexacorallia</taxon>
        <taxon>Scleractinia</taxon>
        <taxon>Caryophylliina</taxon>
        <taxon>Caryophylliidae</taxon>
        <taxon>Desmophyllum</taxon>
    </lineage>
</organism>
<reference evidence="7" key="1">
    <citation type="submission" date="2023-01" db="EMBL/GenBank/DDBJ databases">
        <title>Genome assembly of the deep-sea coral Lophelia pertusa.</title>
        <authorList>
            <person name="Herrera S."/>
            <person name="Cordes E."/>
        </authorList>
    </citation>
    <scope>NUCLEOTIDE SEQUENCE</scope>
    <source>
        <strain evidence="7">USNM1676648</strain>
        <tissue evidence="7">Polyp</tissue>
    </source>
</reference>
<evidence type="ECO:0000313" key="7">
    <source>
        <dbReference type="EMBL" id="KAJ7385808.1"/>
    </source>
</evidence>
<dbReference type="PANTHER" id="PTHR16059">
    <property type="entry name" value="ANTHRAX TOXIN RECEPTOR"/>
    <property type="match status" value="1"/>
</dbReference>
<accession>A0A9W9ZRV8</accession>
<evidence type="ECO:0000313" key="8">
    <source>
        <dbReference type="Proteomes" id="UP001163046"/>
    </source>
</evidence>
<evidence type="ECO:0000256" key="3">
    <source>
        <dbReference type="ARBA" id="ARBA00022729"/>
    </source>
</evidence>
<dbReference type="EMBL" id="MU825879">
    <property type="protein sequence ID" value="KAJ7385808.1"/>
    <property type="molecule type" value="Genomic_DNA"/>
</dbReference>
<comment type="subcellular location">
    <subcellularLocation>
        <location evidence="1">Membrane</location>
        <topology evidence="1">Single-pass membrane protein</topology>
    </subcellularLocation>
</comment>
<keyword evidence="3 6" id="KW-0732">Signal</keyword>
<dbReference type="PANTHER" id="PTHR16059:SF25">
    <property type="entry name" value="LYSOZYME"/>
    <property type="match status" value="1"/>
</dbReference>
<evidence type="ECO:0000256" key="6">
    <source>
        <dbReference type="SAM" id="SignalP"/>
    </source>
</evidence>
<evidence type="ECO:0000256" key="2">
    <source>
        <dbReference type="ARBA" id="ARBA00022692"/>
    </source>
</evidence>
<evidence type="ECO:0000256" key="5">
    <source>
        <dbReference type="ARBA" id="ARBA00023136"/>
    </source>
</evidence>
<keyword evidence="4" id="KW-1133">Transmembrane helix</keyword>